<accession>A0ABP7VNW1</accession>
<proteinExistence type="predicted"/>
<organism evidence="1 2">
    <name type="scientific">Actinomadura miaoliensis</name>
    <dbReference type="NCBI Taxonomy" id="430685"/>
    <lineage>
        <taxon>Bacteria</taxon>
        <taxon>Bacillati</taxon>
        <taxon>Actinomycetota</taxon>
        <taxon>Actinomycetes</taxon>
        <taxon>Streptosporangiales</taxon>
        <taxon>Thermomonosporaceae</taxon>
        <taxon>Actinomadura</taxon>
    </lineage>
</organism>
<comment type="caution">
    <text evidence="1">The sequence shown here is derived from an EMBL/GenBank/DDBJ whole genome shotgun (WGS) entry which is preliminary data.</text>
</comment>
<name>A0ABP7VNW1_9ACTN</name>
<evidence type="ECO:0000313" key="2">
    <source>
        <dbReference type="Proteomes" id="UP001500683"/>
    </source>
</evidence>
<sequence>MATTGATSIATAPVTSAAVRVTLLTRPSSGPFQSSTGPFRRRWRTTRVSVRHRPLAREGHAAVMGRPKTAGGMGRITGVHLPGDHLITNRAGFFVTTRRLSAAIYASTLA</sequence>
<gene>
    <name evidence="1" type="ORF">GCM10022214_28860</name>
</gene>
<protein>
    <submittedName>
        <fullName evidence="1">Uncharacterized protein</fullName>
    </submittedName>
</protein>
<reference evidence="2" key="1">
    <citation type="journal article" date="2019" name="Int. J. Syst. Evol. Microbiol.">
        <title>The Global Catalogue of Microorganisms (GCM) 10K type strain sequencing project: providing services to taxonomists for standard genome sequencing and annotation.</title>
        <authorList>
            <consortium name="The Broad Institute Genomics Platform"/>
            <consortium name="The Broad Institute Genome Sequencing Center for Infectious Disease"/>
            <person name="Wu L."/>
            <person name="Ma J."/>
        </authorList>
    </citation>
    <scope>NUCLEOTIDE SEQUENCE [LARGE SCALE GENOMIC DNA]</scope>
    <source>
        <strain evidence="2">JCM 16702</strain>
    </source>
</reference>
<dbReference type="Proteomes" id="UP001500683">
    <property type="component" value="Unassembled WGS sequence"/>
</dbReference>
<evidence type="ECO:0000313" key="1">
    <source>
        <dbReference type="EMBL" id="GAA4071325.1"/>
    </source>
</evidence>
<dbReference type="EMBL" id="BAAAZG010000017">
    <property type="protein sequence ID" value="GAA4071325.1"/>
    <property type="molecule type" value="Genomic_DNA"/>
</dbReference>
<keyword evidence="2" id="KW-1185">Reference proteome</keyword>